<name>R7UI61_CAPTE</name>
<reference evidence="3" key="1">
    <citation type="submission" date="2012-12" db="EMBL/GenBank/DDBJ databases">
        <authorList>
            <person name="Hellsten U."/>
            <person name="Grimwood J."/>
            <person name="Chapman J.A."/>
            <person name="Shapiro H."/>
            <person name="Aerts A."/>
            <person name="Otillar R.P."/>
            <person name="Terry A.Y."/>
            <person name="Boore J.L."/>
            <person name="Simakov O."/>
            <person name="Marletaz F."/>
            <person name="Cho S.-J."/>
            <person name="Edsinger-Gonzales E."/>
            <person name="Havlak P."/>
            <person name="Kuo D.-H."/>
            <person name="Larsson T."/>
            <person name="Lv J."/>
            <person name="Arendt D."/>
            <person name="Savage R."/>
            <person name="Osoegawa K."/>
            <person name="de Jong P."/>
            <person name="Lindberg D.R."/>
            <person name="Seaver E.C."/>
            <person name="Weisblat D.A."/>
            <person name="Putnam N.H."/>
            <person name="Grigoriev I.V."/>
            <person name="Rokhsar D.S."/>
        </authorList>
    </citation>
    <scope>NUCLEOTIDE SEQUENCE</scope>
    <source>
        <strain evidence="3">I ESC-2004</strain>
    </source>
</reference>
<evidence type="ECO:0000313" key="1">
    <source>
        <dbReference type="EMBL" id="ELU05905.1"/>
    </source>
</evidence>
<dbReference type="AlphaFoldDB" id="R7UI61"/>
<sequence>MYDSKKHFQRVVKRDDFGGSGRRTCLSQNMIGQHQLQIDITRIDTEAGIAMKRMERLRRHFTKKYSHYLARPKPEDDGLETPVSLHLSLTARPSKKTLKRLTQSVLTAQEIINCRVKTFTASVPQNPVAQPHSLGAPLKANSKLPPLGYQKEAAFQNPLEFGVRKGTSRKKLATLPPLPIIVICSPPAFSQVKNNKLLE</sequence>
<evidence type="ECO:0000313" key="2">
    <source>
        <dbReference type="EnsemblMetazoa" id="CapteP195033"/>
    </source>
</evidence>
<accession>R7UI61</accession>
<evidence type="ECO:0000313" key="3">
    <source>
        <dbReference type="Proteomes" id="UP000014760"/>
    </source>
</evidence>
<dbReference type="EnsemblMetazoa" id="CapteT195033">
    <property type="protein sequence ID" value="CapteP195033"/>
    <property type="gene ID" value="CapteG195033"/>
</dbReference>
<reference evidence="2" key="3">
    <citation type="submission" date="2015-06" db="UniProtKB">
        <authorList>
            <consortium name="EnsemblMetazoa"/>
        </authorList>
    </citation>
    <scope>IDENTIFICATION</scope>
</reference>
<dbReference type="Proteomes" id="UP000014760">
    <property type="component" value="Unassembled WGS sequence"/>
</dbReference>
<dbReference type="EMBL" id="KB301107">
    <property type="protein sequence ID" value="ELU05905.1"/>
    <property type="molecule type" value="Genomic_DNA"/>
</dbReference>
<proteinExistence type="predicted"/>
<keyword evidence="3" id="KW-1185">Reference proteome</keyword>
<dbReference type="EMBL" id="AMQN01007658">
    <property type="status" value="NOT_ANNOTATED_CDS"/>
    <property type="molecule type" value="Genomic_DNA"/>
</dbReference>
<gene>
    <name evidence="1" type="ORF">CAPTEDRAFT_195033</name>
</gene>
<reference evidence="1 3" key="2">
    <citation type="journal article" date="2013" name="Nature">
        <title>Insights into bilaterian evolution from three spiralian genomes.</title>
        <authorList>
            <person name="Simakov O."/>
            <person name="Marletaz F."/>
            <person name="Cho S.J."/>
            <person name="Edsinger-Gonzales E."/>
            <person name="Havlak P."/>
            <person name="Hellsten U."/>
            <person name="Kuo D.H."/>
            <person name="Larsson T."/>
            <person name="Lv J."/>
            <person name="Arendt D."/>
            <person name="Savage R."/>
            <person name="Osoegawa K."/>
            <person name="de Jong P."/>
            <person name="Grimwood J."/>
            <person name="Chapman J.A."/>
            <person name="Shapiro H."/>
            <person name="Aerts A."/>
            <person name="Otillar R.P."/>
            <person name="Terry A.Y."/>
            <person name="Boore J.L."/>
            <person name="Grigoriev I.V."/>
            <person name="Lindberg D.R."/>
            <person name="Seaver E.C."/>
            <person name="Weisblat D.A."/>
            <person name="Putnam N.H."/>
            <person name="Rokhsar D.S."/>
        </authorList>
    </citation>
    <scope>NUCLEOTIDE SEQUENCE</scope>
    <source>
        <strain evidence="1 3">I ESC-2004</strain>
    </source>
</reference>
<dbReference type="HOGENOM" id="CLU_1373394_0_0_1"/>
<protein>
    <submittedName>
        <fullName evidence="1 2">Uncharacterized protein</fullName>
    </submittedName>
</protein>
<organism evidence="1">
    <name type="scientific">Capitella teleta</name>
    <name type="common">Polychaete worm</name>
    <dbReference type="NCBI Taxonomy" id="283909"/>
    <lineage>
        <taxon>Eukaryota</taxon>
        <taxon>Metazoa</taxon>
        <taxon>Spiralia</taxon>
        <taxon>Lophotrochozoa</taxon>
        <taxon>Annelida</taxon>
        <taxon>Polychaeta</taxon>
        <taxon>Sedentaria</taxon>
        <taxon>Scolecida</taxon>
        <taxon>Capitellidae</taxon>
        <taxon>Capitella</taxon>
    </lineage>
</organism>